<comment type="caution">
    <text evidence="3">The sequence shown here is derived from an EMBL/GenBank/DDBJ whole genome shotgun (WGS) entry which is preliminary data.</text>
</comment>
<feature type="region of interest" description="Disordered" evidence="1">
    <location>
        <begin position="631"/>
        <end position="672"/>
    </location>
</feature>
<feature type="compositionally biased region" description="Low complexity" evidence="1">
    <location>
        <begin position="480"/>
        <end position="502"/>
    </location>
</feature>
<dbReference type="Proteomes" id="UP001465976">
    <property type="component" value="Unassembled WGS sequence"/>
</dbReference>
<gene>
    <name evidence="3" type="ORF">V5O48_000133</name>
</gene>
<keyword evidence="4" id="KW-1185">Reference proteome</keyword>
<feature type="region of interest" description="Disordered" evidence="1">
    <location>
        <begin position="565"/>
        <end position="592"/>
    </location>
</feature>
<proteinExistence type="predicted"/>
<accession>A0ABR3G228</accession>
<protein>
    <submittedName>
        <fullName evidence="3">Uncharacterized protein</fullName>
    </submittedName>
</protein>
<evidence type="ECO:0000256" key="2">
    <source>
        <dbReference type="SAM" id="Phobius"/>
    </source>
</evidence>
<feature type="compositionally biased region" description="Low complexity" evidence="1">
    <location>
        <begin position="801"/>
        <end position="822"/>
    </location>
</feature>
<sequence>MADDDSIVVDDTSPTILYSPFADTFGAPDFTAGWNPLFNRTSLGGAPLNVGNSTTVHVTSRNGSTFLINFQGTSIRLLGSAVQAQYQVFVDGVEQTTGPDSANLANIRGLPNTNHTLTLTANIPISGANQTQSFIVFDQAIVTSPAGSNSSNFTSQPLNDDAISFTGRWNFNQSNPVHQSNTVNDTARASFKGTSLQIWGTVSPAGGNYSVNLDNITTRFTARASFTQDNTLLFFSGGLDPNNVHTYELRNDGGGTLIIPVNSSMVFADGDPNPTTSATPSPTLTPVQAASKNSPSPGTIAALVLAGILGFLLITGSLFYFFVYRPRKKHREFLRRTARPTPRPSDLILDIAPEFTGRQDNEYARWKREVEGRNGSKDLGIVFRHTPSPKDKRLSVDSAVDPEELSARSFSFTPSPKNGTKGSKAGSLKSWFSGKKKGSSSSSPSYTIDLPTLQTQNLSAQSPSDSRPDLSQGSHLQQRSSFSGITSLSYLSSSSDPSRQLSFNRPEESSPNLHGRTDSHGLLLLGDSLGPHNDSIDNVSEYPATVSTQPPQVFIEEVASSYEESVQSRPSRYQLSRNTSVRTGDDRGSVRTYDDGLSVLGASTTRAAMRGLGPRTSESVSSFATFGVNTRRTDDGFAGQLDTLEESPPKHPATAQALQRDPGPSESALRPENQASYAVDYRSGSPFRVDFGQPSQSPAQPEAGPSSLAVPRGNRFSVRFDDNQRAPGPSKRDSAVGGIKPLPQPPQSSFRLTPLTPLAPAVSPVTGSSEPDSPSFLDFDVGNGSSGASQGTSSNEQAGTSRLRNSRALSSSISSRPLGARSRWSSTTPSSHQRQDSSVSSPSSPSSSFPFPVSLPASPFHPEGHKPSRPPSPGAGAASQSNLGTRAEVPLHPPDLNPISPVESVPMSISDLHFRQSDSDDVSEHDNRRRGSHLPPHPPLPSLPPTPTFPFTSTSGAGRGVAPGVPMADPSTRSSYPLSSMMPTELPSAATRHTRTHSRTLSADLMNRRPLGPRTRDSQH</sequence>
<feature type="compositionally biased region" description="Polar residues" evidence="1">
    <location>
        <begin position="971"/>
        <end position="982"/>
    </location>
</feature>
<feature type="compositionally biased region" description="Polar residues" evidence="1">
    <location>
        <begin position="565"/>
        <end position="582"/>
    </location>
</feature>
<feature type="compositionally biased region" description="Low complexity" evidence="1">
    <location>
        <begin position="426"/>
        <end position="445"/>
    </location>
</feature>
<feature type="compositionally biased region" description="Low complexity" evidence="1">
    <location>
        <begin position="520"/>
        <end position="529"/>
    </location>
</feature>
<feature type="compositionally biased region" description="Basic and acidic residues" evidence="1">
    <location>
        <begin position="718"/>
        <end position="734"/>
    </location>
</feature>
<feature type="compositionally biased region" description="Basic and acidic residues" evidence="1">
    <location>
        <begin position="583"/>
        <end position="592"/>
    </location>
</feature>
<feature type="compositionally biased region" description="Polar residues" evidence="1">
    <location>
        <begin position="408"/>
        <end position="421"/>
    </location>
</feature>
<feature type="compositionally biased region" description="Low complexity" evidence="1">
    <location>
        <begin position="829"/>
        <end position="858"/>
    </location>
</feature>
<keyword evidence="2" id="KW-1133">Transmembrane helix</keyword>
<keyword evidence="2" id="KW-0472">Membrane</keyword>
<feature type="region of interest" description="Disordered" evidence="1">
    <location>
        <begin position="684"/>
        <end position="1020"/>
    </location>
</feature>
<feature type="compositionally biased region" description="Low complexity" evidence="1">
    <location>
        <begin position="272"/>
        <end position="286"/>
    </location>
</feature>
<feature type="compositionally biased region" description="Basic and acidic residues" evidence="1">
    <location>
        <begin position="912"/>
        <end position="929"/>
    </location>
</feature>
<feature type="compositionally biased region" description="Pro residues" evidence="1">
    <location>
        <begin position="935"/>
        <end position="948"/>
    </location>
</feature>
<feature type="transmembrane region" description="Helical" evidence="2">
    <location>
        <begin position="300"/>
        <end position="323"/>
    </location>
</feature>
<dbReference type="EMBL" id="JBAHYK010000002">
    <property type="protein sequence ID" value="KAL0581903.1"/>
    <property type="molecule type" value="Genomic_DNA"/>
</dbReference>
<evidence type="ECO:0000256" key="1">
    <source>
        <dbReference type="SAM" id="MobiDB-lite"/>
    </source>
</evidence>
<reference evidence="3 4" key="1">
    <citation type="submission" date="2024-02" db="EMBL/GenBank/DDBJ databases">
        <title>A draft genome for the cacao thread blight pathogen Marasmius crinis-equi.</title>
        <authorList>
            <person name="Cohen S.P."/>
            <person name="Baruah I.K."/>
            <person name="Amoako-Attah I."/>
            <person name="Bukari Y."/>
            <person name="Meinhardt L.W."/>
            <person name="Bailey B.A."/>
        </authorList>
    </citation>
    <scope>NUCLEOTIDE SEQUENCE [LARGE SCALE GENOMIC DNA]</scope>
    <source>
        <strain evidence="3 4">GH-76</strain>
    </source>
</reference>
<keyword evidence="2" id="KW-0812">Transmembrane</keyword>
<feature type="compositionally biased region" description="Polar residues" evidence="1">
    <location>
        <begin position="786"/>
        <end position="800"/>
    </location>
</feature>
<evidence type="ECO:0000313" key="3">
    <source>
        <dbReference type="EMBL" id="KAL0581903.1"/>
    </source>
</evidence>
<feature type="region of interest" description="Disordered" evidence="1">
    <location>
        <begin position="379"/>
        <end position="529"/>
    </location>
</feature>
<feature type="region of interest" description="Disordered" evidence="1">
    <location>
        <begin position="269"/>
        <end position="292"/>
    </location>
</feature>
<name>A0ABR3G228_9AGAR</name>
<feature type="compositionally biased region" description="Polar residues" evidence="1">
    <location>
        <begin position="452"/>
        <end position="479"/>
    </location>
</feature>
<organism evidence="3 4">
    <name type="scientific">Marasmius crinis-equi</name>
    <dbReference type="NCBI Taxonomy" id="585013"/>
    <lineage>
        <taxon>Eukaryota</taxon>
        <taxon>Fungi</taxon>
        <taxon>Dikarya</taxon>
        <taxon>Basidiomycota</taxon>
        <taxon>Agaricomycotina</taxon>
        <taxon>Agaricomycetes</taxon>
        <taxon>Agaricomycetidae</taxon>
        <taxon>Agaricales</taxon>
        <taxon>Marasmiineae</taxon>
        <taxon>Marasmiaceae</taxon>
        <taxon>Marasmius</taxon>
    </lineage>
</organism>
<dbReference type="Gene3D" id="2.60.120.260">
    <property type="entry name" value="Galactose-binding domain-like"/>
    <property type="match status" value="2"/>
</dbReference>
<evidence type="ECO:0000313" key="4">
    <source>
        <dbReference type="Proteomes" id="UP001465976"/>
    </source>
</evidence>